<dbReference type="InterPro" id="IPR057082">
    <property type="entry name" value="PH_C"/>
</dbReference>
<feature type="compositionally biased region" description="Low complexity" evidence="1">
    <location>
        <begin position="213"/>
        <end position="229"/>
    </location>
</feature>
<feature type="compositionally biased region" description="Low complexity" evidence="1">
    <location>
        <begin position="171"/>
        <end position="186"/>
    </location>
</feature>
<dbReference type="Proteomes" id="UP000234585">
    <property type="component" value="Unassembled WGS sequence"/>
</dbReference>
<gene>
    <name evidence="4" type="ORF">BDW47DRAFT_100764</name>
</gene>
<evidence type="ECO:0000259" key="2">
    <source>
        <dbReference type="Pfam" id="PF23074"/>
    </source>
</evidence>
<evidence type="ECO:0000259" key="3">
    <source>
        <dbReference type="Pfam" id="PF23076"/>
    </source>
</evidence>
<dbReference type="EMBL" id="KZ559123">
    <property type="protein sequence ID" value="PLB40746.1"/>
    <property type="molecule type" value="Genomic_DNA"/>
</dbReference>
<accession>A0A2I2FJE5</accession>
<keyword evidence="5" id="KW-1185">Reference proteome</keyword>
<evidence type="ECO:0000256" key="1">
    <source>
        <dbReference type="SAM" id="MobiDB-lite"/>
    </source>
</evidence>
<dbReference type="Pfam" id="PF23074">
    <property type="entry name" value="PH_FT_N"/>
    <property type="match status" value="1"/>
</dbReference>
<proteinExistence type="predicted"/>
<feature type="domain" description="PH" evidence="2">
    <location>
        <begin position="287"/>
        <end position="413"/>
    </location>
</feature>
<sequence length="528" mass="59957">MALRTSADNAEDVAAGFRLFREPLPEYSADITSLIADFYTISSSLNRLDDLTKNRQHRHSVALAHADLDLVSSSLKCTLEDIVDFFGDLEERKVPNRDVYKRTWLQLCAFFQAESQDSLSTRLAKYRAFLNELEAYIKGKYTDAPLMTGLRNGLKALRIQQNNRLAAAHLSSISTSTRSTSSMSNSADPGSPVSDRRPRNRRSYERARPPNASPTSPISLSSAASSDFPPSVPEAPGSPVTSSTTSHSADSNILSDHWAKRVFLQEHSRTRIPYVGERSKCLDVPIPGVKRWLQDQGFEELFQLAFNGDSDLRVYMYLREDDHRTRIVCKAPRNSRSSDYFCLPLNMLEIVRVGSCLQLCRRRRGGSELVLWATFKFSTIEQMVLFFCTFLALRSQDSGRPVERIRDYELDDEVEIFGGLIIDDDYLHALRVYRDNESNAIRLQASIHKGEMKRSPVWTAFITEHVATRGWARRMDAKKVVLREMEKTIFTLSDYTPPRTRRGEHVLKFANATDAQEFIGMIEDLGTL</sequence>
<dbReference type="Pfam" id="PF23076">
    <property type="entry name" value="PH_FT_C"/>
    <property type="match status" value="1"/>
</dbReference>
<dbReference type="GeneID" id="36518682"/>
<dbReference type="InterPro" id="IPR057081">
    <property type="entry name" value="PH_N"/>
</dbReference>
<feature type="region of interest" description="Disordered" evidence="1">
    <location>
        <begin position="171"/>
        <end position="251"/>
    </location>
</feature>
<dbReference type="OrthoDB" id="5345571at2759"/>
<reference evidence="4 5" key="1">
    <citation type="submission" date="2017-12" db="EMBL/GenBank/DDBJ databases">
        <authorList>
            <consortium name="DOE Joint Genome Institute"/>
            <person name="Haridas S."/>
            <person name="Kjaerbolling I."/>
            <person name="Vesth T.C."/>
            <person name="Frisvad J.C."/>
            <person name="Nybo J.L."/>
            <person name="Theobald S."/>
            <person name="Kuo A."/>
            <person name="Bowyer P."/>
            <person name="Matsuda Y."/>
            <person name="Mondo S."/>
            <person name="Lyhne E.K."/>
            <person name="Kogle M.E."/>
            <person name="Clum A."/>
            <person name="Lipzen A."/>
            <person name="Salamov A."/>
            <person name="Ngan C.Y."/>
            <person name="Daum C."/>
            <person name="Chiniquy J."/>
            <person name="Barry K."/>
            <person name="LaButti K."/>
            <person name="Simmons B.A."/>
            <person name="Magnuson J.K."/>
            <person name="Mortensen U.H."/>
            <person name="Larsen T.O."/>
            <person name="Grigoriev I.V."/>
            <person name="Baker S.E."/>
            <person name="Andersen M.R."/>
            <person name="Nordberg H.P."/>
            <person name="Cantor M.N."/>
            <person name="Hua S.X."/>
        </authorList>
    </citation>
    <scope>NUCLEOTIDE SEQUENCE [LARGE SCALE GENOMIC DNA]</scope>
    <source>
        <strain evidence="4 5">CBS 102.13</strain>
    </source>
</reference>
<dbReference type="AlphaFoldDB" id="A0A2I2FJE5"/>
<evidence type="ECO:0000313" key="4">
    <source>
        <dbReference type="EMBL" id="PLB40746.1"/>
    </source>
</evidence>
<name>A0A2I2FJE5_ASPCN</name>
<feature type="compositionally biased region" description="Polar residues" evidence="1">
    <location>
        <begin position="239"/>
        <end position="251"/>
    </location>
</feature>
<feature type="domain" description="PH" evidence="3">
    <location>
        <begin position="415"/>
        <end position="525"/>
    </location>
</feature>
<protein>
    <submittedName>
        <fullName evidence="4">Uncharacterized protein</fullName>
    </submittedName>
</protein>
<dbReference type="RefSeq" id="XP_024674758.1">
    <property type="nucleotide sequence ID" value="XM_024811522.1"/>
</dbReference>
<evidence type="ECO:0000313" key="5">
    <source>
        <dbReference type="Proteomes" id="UP000234585"/>
    </source>
</evidence>
<organism evidence="4 5">
    <name type="scientific">Aspergillus candidus</name>
    <dbReference type="NCBI Taxonomy" id="41067"/>
    <lineage>
        <taxon>Eukaryota</taxon>
        <taxon>Fungi</taxon>
        <taxon>Dikarya</taxon>
        <taxon>Ascomycota</taxon>
        <taxon>Pezizomycotina</taxon>
        <taxon>Eurotiomycetes</taxon>
        <taxon>Eurotiomycetidae</taxon>
        <taxon>Eurotiales</taxon>
        <taxon>Aspergillaceae</taxon>
        <taxon>Aspergillus</taxon>
        <taxon>Aspergillus subgen. Circumdati</taxon>
    </lineage>
</organism>
<feature type="compositionally biased region" description="Basic and acidic residues" evidence="1">
    <location>
        <begin position="194"/>
        <end position="208"/>
    </location>
</feature>